<evidence type="ECO:0000256" key="1">
    <source>
        <dbReference type="SAM" id="MobiDB-lite"/>
    </source>
</evidence>
<name>A0ABM4WIL0_COFAR</name>
<accession>A0ABM4WIL0</accession>
<dbReference type="Proteomes" id="UP001652660">
    <property type="component" value="Chromosome 2c"/>
</dbReference>
<organism evidence="2 3">
    <name type="scientific">Coffea arabica</name>
    <name type="common">Arabian coffee</name>
    <dbReference type="NCBI Taxonomy" id="13443"/>
    <lineage>
        <taxon>Eukaryota</taxon>
        <taxon>Viridiplantae</taxon>
        <taxon>Streptophyta</taxon>
        <taxon>Embryophyta</taxon>
        <taxon>Tracheophyta</taxon>
        <taxon>Spermatophyta</taxon>
        <taxon>Magnoliopsida</taxon>
        <taxon>eudicotyledons</taxon>
        <taxon>Gunneridae</taxon>
        <taxon>Pentapetalae</taxon>
        <taxon>asterids</taxon>
        <taxon>lamiids</taxon>
        <taxon>Gentianales</taxon>
        <taxon>Rubiaceae</taxon>
        <taxon>Ixoroideae</taxon>
        <taxon>Gardenieae complex</taxon>
        <taxon>Bertiereae - Coffeeae clade</taxon>
        <taxon>Coffeeae</taxon>
        <taxon>Coffea</taxon>
    </lineage>
</organism>
<protein>
    <submittedName>
        <fullName evidence="3">Uncharacterized protein</fullName>
    </submittedName>
</protein>
<feature type="compositionally biased region" description="Pro residues" evidence="1">
    <location>
        <begin position="143"/>
        <end position="154"/>
    </location>
</feature>
<gene>
    <name evidence="3" type="primary">LOC140035266</name>
</gene>
<sequence>MIKENPSFETFHNKDFRVFYLLSEVFDKMDAQGRYARDSNQPPIDINDEIWARQSQAYHNMGGQGPEHVDLTNEMIPPAPPTAKSDAQHSKNKGKGKRKIPESSSAGNGDLPPGLSRTSYNNAISWMDATFGSDRSTSNTVDAPPPPPTATPAPPPPIYVDDDPFSMTHANATLNKIEGLPEKVFITAAVKLAESADHRKMFLSQMSDARKRLYVLSIGGAT</sequence>
<feature type="region of interest" description="Disordered" evidence="1">
    <location>
        <begin position="59"/>
        <end position="119"/>
    </location>
</feature>
<evidence type="ECO:0000313" key="3">
    <source>
        <dbReference type="RefSeq" id="XP_071931627.1"/>
    </source>
</evidence>
<dbReference type="RefSeq" id="XP_071931627.1">
    <property type="nucleotide sequence ID" value="XM_072075526.1"/>
</dbReference>
<reference evidence="3" key="1">
    <citation type="submission" date="2025-08" db="UniProtKB">
        <authorList>
            <consortium name="RefSeq"/>
        </authorList>
    </citation>
    <scope>IDENTIFICATION</scope>
    <source>
        <tissue evidence="3">Leaves</tissue>
    </source>
</reference>
<evidence type="ECO:0000313" key="2">
    <source>
        <dbReference type="Proteomes" id="UP001652660"/>
    </source>
</evidence>
<keyword evidence="2" id="KW-1185">Reference proteome</keyword>
<proteinExistence type="predicted"/>
<dbReference type="GeneID" id="140035266"/>
<feature type="region of interest" description="Disordered" evidence="1">
    <location>
        <begin position="131"/>
        <end position="154"/>
    </location>
</feature>